<reference evidence="4" key="1">
    <citation type="submission" date="2010-04" db="EMBL/GenBank/DDBJ databases">
        <authorList>
            <person name="Reid K.E."/>
            <person name="Liao N."/>
            <person name="Chan S."/>
            <person name="Docking R."/>
            <person name="Taylor G."/>
            <person name="Moore R."/>
            <person name="Mayo M."/>
            <person name="Munro S."/>
            <person name="King J."/>
            <person name="Yanchuk A."/>
            <person name="Holt R."/>
            <person name="Jones S."/>
            <person name="Marra M."/>
            <person name="Ritland C.E."/>
            <person name="Ritland K."/>
            <person name="Bohlmann J."/>
        </authorList>
    </citation>
    <scope>NUCLEOTIDE SEQUENCE</scope>
    <source>
        <tissue evidence="4">Buds collected with no treatment. Collection October 2007</tissue>
    </source>
</reference>
<dbReference type="PANTHER" id="PTHR43574">
    <property type="entry name" value="EPIMERASE-RELATED"/>
    <property type="match status" value="1"/>
</dbReference>
<dbReference type="EMBL" id="BT122655">
    <property type="protein sequence ID" value="ADE76025.1"/>
    <property type="molecule type" value="mRNA"/>
</dbReference>
<accession>D5A906</accession>
<dbReference type="Gene3D" id="3.40.50.720">
    <property type="entry name" value="NAD(P)-binding Rossmann-like Domain"/>
    <property type="match status" value="1"/>
</dbReference>
<keyword evidence="3" id="KW-0413">Isomerase</keyword>
<protein>
    <recommendedName>
        <fullName evidence="5">NAD-dependent epimerase/dehydratase domain-containing protein</fullName>
    </recommendedName>
</protein>
<keyword evidence="2" id="KW-0520">NAD</keyword>
<dbReference type="AlphaFoldDB" id="D5A906"/>
<evidence type="ECO:0000256" key="1">
    <source>
        <dbReference type="ARBA" id="ARBA00007637"/>
    </source>
</evidence>
<evidence type="ECO:0000313" key="4">
    <source>
        <dbReference type="EMBL" id="ADE76025.1"/>
    </source>
</evidence>
<evidence type="ECO:0000256" key="3">
    <source>
        <dbReference type="ARBA" id="ARBA00023235"/>
    </source>
</evidence>
<evidence type="ECO:0000256" key="2">
    <source>
        <dbReference type="ARBA" id="ARBA00023027"/>
    </source>
</evidence>
<comment type="similarity">
    <text evidence="1">Belongs to the NAD(P)-dependent epimerase/dehydratase family.</text>
</comment>
<name>D5A906_PICSI</name>
<sequence length="332" mass="37059">MHCSATPLPFLCASIKRKESHLCLHRTLLLKKKTLNPWKVRRMSTIPFISVCARAVHDVKFMDSHGSTEMDLLVVGPGVLGRLVAENWLKVNPSCRVYGQTRTMDHHGELGRLGIKPIIKGSDSRNCFPFVIFCAPPSGSEDYPAEVRAATSQWSGEGSFLFTSSSAVYDSNDNRLCLEDSPTVPMGRSLRTDILLMAEAEVLKIGGNVVRLAGLYKFDRGPHMYYLKKGTVDVCPEHIINLIHYEDAASLCKVILAKKYRGHVFMGCDGCPLSRQEMMEEVNKSGKFKEKFKGFAGVVGPLGKRMDNTKTRNEIGWEPKCRSFAEFLHISS</sequence>
<evidence type="ECO:0008006" key="5">
    <source>
        <dbReference type="Google" id="ProtNLM"/>
    </source>
</evidence>
<proteinExistence type="evidence at transcript level"/>
<dbReference type="InterPro" id="IPR036291">
    <property type="entry name" value="NAD(P)-bd_dom_sf"/>
</dbReference>
<dbReference type="GO" id="GO:0016853">
    <property type="term" value="F:isomerase activity"/>
    <property type="evidence" value="ECO:0007669"/>
    <property type="project" value="UniProtKB-KW"/>
</dbReference>
<dbReference type="SUPFAM" id="SSF51735">
    <property type="entry name" value="NAD(P)-binding Rossmann-fold domains"/>
    <property type="match status" value="1"/>
</dbReference>
<organism evidence="4">
    <name type="scientific">Picea sitchensis</name>
    <name type="common">Sitka spruce</name>
    <name type="synonym">Pinus sitchensis</name>
    <dbReference type="NCBI Taxonomy" id="3332"/>
    <lineage>
        <taxon>Eukaryota</taxon>
        <taxon>Viridiplantae</taxon>
        <taxon>Streptophyta</taxon>
        <taxon>Embryophyta</taxon>
        <taxon>Tracheophyta</taxon>
        <taxon>Spermatophyta</taxon>
        <taxon>Pinopsida</taxon>
        <taxon>Pinidae</taxon>
        <taxon>Conifers I</taxon>
        <taxon>Pinales</taxon>
        <taxon>Pinaceae</taxon>
        <taxon>Picea</taxon>
    </lineage>
</organism>